<dbReference type="InterPro" id="IPR020617">
    <property type="entry name" value="Thiolase_C"/>
</dbReference>
<dbReference type="PIRSF" id="PIRSF000429">
    <property type="entry name" value="Ac-CoA_Ac_transf"/>
    <property type="match status" value="1"/>
</dbReference>
<evidence type="ECO:0000313" key="10">
    <source>
        <dbReference type="EMBL" id="MDO6458312.1"/>
    </source>
</evidence>
<dbReference type="InterPro" id="IPR002155">
    <property type="entry name" value="Thiolase"/>
</dbReference>
<sequence>MTNVVIASAARTAVGSFSGAFANTPAHELGARVLEALVERAGIDKSEVSETILGQVLTAGQGQNPARQAHINAGLPQESAAWSINQVCGSGLRTVALAAQHIMLGDADIVCAGGQENMSMAPHVANLRAGHKMGDMKFIDSMIKDGLWDAFNGYHMGITAENVAEQWQISREMQDEFALASQNKAEAAQKAGKFSDEIIPITVKTRKSETIVDQDEYIRHGATLESMQKLRPAFDREGTVTAGNASGINDGAAGALLMSAENAEKRGIQPLARIASYATAGLDPSIMGVGPIYASRKALEKAGWKPEDLDLVEANEAFAAQACAVNKDMGWDPAIVNVNGGAIAIGHPIGASGARILNTLLFEMQRRDAKKGLATLCIGGGMGVAVCLERD</sequence>
<evidence type="ECO:0000256" key="1">
    <source>
        <dbReference type="ARBA" id="ARBA00010982"/>
    </source>
</evidence>
<dbReference type="Gene3D" id="3.40.47.10">
    <property type="match status" value="2"/>
</dbReference>
<dbReference type="InterPro" id="IPR020616">
    <property type="entry name" value="Thiolase_N"/>
</dbReference>
<feature type="domain" description="Thiolase N-terminal" evidence="8">
    <location>
        <begin position="4"/>
        <end position="260"/>
    </location>
</feature>
<accession>A0AAW7XVR6</accession>
<feature type="active site" description="Proton acceptor" evidence="6">
    <location>
        <position position="347"/>
    </location>
</feature>
<evidence type="ECO:0000256" key="6">
    <source>
        <dbReference type="PIRSR" id="PIRSR000429-1"/>
    </source>
</evidence>
<evidence type="ECO:0000256" key="2">
    <source>
        <dbReference type="ARBA" id="ARBA00022679"/>
    </source>
</evidence>
<evidence type="ECO:0000313" key="11">
    <source>
        <dbReference type="Proteomes" id="UP001169823"/>
    </source>
</evidence>
<dbReference type="RefSeq" id="WP_303483762.1">
    <property type="nucleotide sequence ID" value="NZ_JAUOPJ010000012.1"/>
</dbReference>
<dbReference type="GO" id="GO:0042619">
    <property type="term" value="P:poly-hydroxybutyrate biosynthetic process"/>
    <property type="evidence" value="ECO:0007669"/>
    <property type="project" value="UniProtKB-KW"/>
</dbReference>
<evidence type="ECO:0000256" key="5">
    <source>
        <dbReference type="ARBA" id="ARBA00037924"/>
    </source>
</evidence>
<dbReference type="Pfam" id="PF00108">
    <property type="entry name" value="Thiolase_N"/>
    <property type="match status" value="1"/>
</dbReference>
<keyword evidence="2 7" id="KW-0808">Transferase</keyword>
<evidence type="ECO:0000259" key="9">
    <source>
        <dbReference type="Pfam" id="PF02803"/>
    </source>
</evidence>
<comment type="pathway">
    <text evidence="5">Metabolic intermediate biosynthesis; (R)-mevalonate biosynthesis; (R)-mevalonate from acetyl-CoA: step 1/3.</text>
</comment>
<keyword evidence="3" id="KW-0583">PHB biosynthesis</keyword>
<feature type="active site" description="Proton acceptor" evidence="6">
    <location>
        <position position="377"/>
    </location>
</feature>
<comment type="similarity">
    <text evidence="1 7">Belongs to the thiolase-like superfamily. Thiolase family.</text>
</comment>
<protein>
    <submittedName>
        <fullName evidence="10">Acetyl-CoA C-acetyltransferase</fullName>
        <ecNumber evidence="10">2.3.1.9</ecNumber>
    </submittedName>
</protein>
<dbReference type="PANTHER" id="PTHR18919">
    <property type="entry name" value="ACETYL-COA C-ACYLTRANSFERASE"/>
    <property type="match status" value="1"/>
</dbReference>
<dbReference type="InterPro" id="IPR016039">
    <property type="entry name" value="Thiolase-like"/>
</dbReference>
<name>A0AAW7XVR6_9RHOB</name>
<keyword evidence="4 7" id="KW-0012">Acyltransferase</keyword>
<dbReference type="AlphaFoldDB" id="A0AAW7XVR6"/>
<dbReference type="PROSITE" id="PS00098">
    <property type="entry name" value="THIOLASE_1"/>
    <property type="match status" value="1"/>
</dbReference>
<dbReference type="PROSITE" id="PS00737">
    <property type="entry name" value="THIOLASE_2"/>
    <property type="match status" value="1"/>
</dbReference>
<dbReference type="EC" id="2.3.1.9" evidence="10"/>
<dbReference type="GO" id="GO:0044281">
    <property type="term" value="P:small molecule metabolic process"/>
    <property type="evidence" value="ECO:0007669"/>
    <property type="project" value="UniProtKB-ARBA"/>
</dbReference>
<dbReference type="GO" id="GO:0003985">
    <property type="term" value="F:acetyl-CoA C-acetyltransferase activity"/>
    <property type="evidence" value="ECO:0007669"/>
    <property type="project" value="UniProtKB-EC"/>
</dbReference>
<dbReference type="Proteomes" id="UP001169823">
    <property type="component" value="Unassembled WGS sequence"/>
</dbReference>
<dbReference type="InterPro" id="IPR020610">
    <property type="entry name" value="Thiolase_AS"/>
</dbReference>
<dbReference type="EMBL" id="JAUOPJ010000012">
    <property type="protein sequence ID" value="MDO6458312.1"/>
    <property type="molecule type" value="Genomic_DNA"/>
</dbReference>
<feature type="domain" description="Thiolase C-terminal" evidence="9">
    <location>
        <begin position="269"/>
        <end position="390"/>
    </location>
</feature>
<dbReference type="InterPro" id="IPR020613">
    <property type="entry name" value="Thiolase_CS"/>
</dbReference>
<dbReference type="Pfam" id="PF02803">
    <property type="entry name" value="Thiolase_C"/>
    <property type="match status" value="1"/>
</dbReference>
<feature type="active site" description="Acyl-thioester intermediate" evidence="6">
    <location>
        <position position="88"/>
    </location>
</feature>
<dbReference type="SUPFAM" id="SSF53901">
    <property type="entry name" value="Thiolase-like"/>
    <property type="match status" value="2"/>
</dbReference>
<dbReference type="InterPro" id="IPR020615">
    <property type="entry name" value="Thiolase_acyl_enz_int_AS"/>
</dbReference>
<dbReference type="FunFam" id="3.40.47.10:FF:000010">
    <property type="entry name" value="Acetyl-CoA acetyltransferase (Thiolase)"/>
    <property type="match status" value="1"/>
</dbReference>
<reference evidence="10" key="1">
    <citation type="submission" date="2023-07" db="EMBL/GenBank/DDBJ databases">
        <title>Genome content predicts the carbon catabolic preferences of heterotrophic bacteria.</title>
        <authorList>
            <person name="Gralka M."/>
        </authorList>
    </citation>
    <scope>NUCLEOTIDE SEQUENCE</scope>
    <source>
        <strain evidence="10">I2M02</strain>
    </source>
</reference>
<evidence type="ECO:0000256" key="7">
    <source>
        <dbReference type="RuleBase" id="RU003557"/>
    </source>
</evidence>
<dbReference type="NCBIfam" id="TIGR01930">
    <property type="entry name" value="AcCoA-C-Actrans"/>
    <property type="match status" value="1"/>
</dbReference>
<dbReference type="PANTHER" id="PTHR18919:SF107">
    <property type="entry name" value="ACETYL-COA ACETYLTRANSFERASE, CYTOSOLIC"/>
    <property type="match status" value="1"/>
</dbReference>
<evidence type="ECO:0000259" key="8">
    <source>
        <dbReference type="Pfam" id="PF00108"/>
    </source>
</evidence>
<evidence type="ECO:0000256" key="3">
    <source>
        <dbReference type="ARBA" id="ARBA00022752"/>
    </source>
</evidence>
<dbReference type="PROSITE" id="PS00099">
    <property type="entry name" value="THIOLASE_3"/>
    <property type="match status" value="1"/>
</dbReference>
<gene>
    <name evidence="10" type="ORF">Q4494_14570</name>
</gene>
<comment type="caution">
    <text evidence="10">The sequence shown here is derived from an EMBL/GenBank/DDBJ whole genome shotgun (WGS) entry which is preliminary data.</text>
</comment>
<organism evidence="10 11">
    <name type="scientific">Celeribacter halophilus</name>
    <dbReference type="NCBI Taxonomy" id="576117"/>
    <lineage>
        <taxon>Bacteria</taxon>
        <taxon>Pseudomonadati</taxon>
        <taxon>Pseudomonadota</taxon>
        <taxon>Alphaproteobacteria</taxon>
        <taxon>Rhodobacterales</taxon>
        <taxon>Roseobacteraceae</taxon>
        <taxon>Celeribacter</taxon>
    </lineage>
</organism>
<proteinExistence type="inferred from homology"/>
<dbReference type="CDD" id="cd00751">
    <property type="entry name" value="thiolase"/>
    <property type="match status" value="1"/>
</dbReference>
<evidence type="ECO:0000256" key="4">
    <source>
        <dbReference type="ARBA" id="ARBA00023315"/>
    </source>
</evidence>